<sequence length="730" mass="80441">MIYCRLRAYCLRQSKTLSPYPQRVVGDHSTLTLLTHGRHTELPKLRIIMAEAHSATAAFFFALKQHTRGFFQLSRQTMEVVLPMLVTAVIAAAINCGTEYFPKTGDVFPRVEVAYEHVGWAIIHFLHRTLFSIVYAPIATDRIADIINGVGLFFSSVFAVCTYSGISTSERAAVVDEIPKSVMGTIFGHWAYIYCQIVMLISFKVRVMIMDRKYPGRLPAQISTPIFFCVQLCFILYYLSYWAVPIIYIFAGVFVCVIGTTTYLIKMRTQFHVLSRQFDMSFFFMSAYHAFRLLTRTLTNLLQDAKSDFAFTAIMLAYRSLVSFLVVQADETVEMAFGVNNMWISFPYRLAETVAVGNITMDKMDSLITDVSYLVINLLVTLAKDSGLIDDFRFLYIHRFNVFYYNPPSPSRSSSAQAISASSTSQLQAAQPSQAGSSSGPESSLADTLHGKDGKLTQLPAVAIIRGSTTELPPSPVIATSNQAVTVASTADLQLAAPPSVSFAPSQSDLSNTCASQSKTSKAKKAPGMVELRHPLHKITQDLRAQVMRSEQAFVARLVGIIGYVLAFLVAWSLGFPKTRHVTHKDHTRAARAVGILLAEVLIARVLAVVIFSYKIHLHERLVQSMSLVGGGHGSKGIRSRTVTNASVGKSGLSEAHKSNESLQTNRSEGKASTNGSTVGGGGGKTSGKHGWAKQPIRLWTTQLPQHTRVRRLTVLGSVFIIYTMFGTWG</sequence>
<proteinExistence type="predicted"/>
<feature type="transmembrane region" description="Helical" evidence="2">
    <location>
        <begin position="713"/>
        <end position="729"/>
    </location>
</feature>
<feature type="transmembrane region" description="Helical" evidence="2">
    <location>
        <begin position="121"/>
        <end position="139"/>
    </location>
</feature>
<feature type="transmembrane region" description="Helical" evidence="2">
    <location>
        <begin position="80"/>
        <end position="101"/>
    </location>
</feature>
<keyword evidence="2" id="KW-1133">Transmembrane helix</keyword>
<feature type="transmembrane region" description="Helical" evidence="2">
    <location>
        <begin position="186"/>
        <end position="206"/>
    </location>
</feature>
<feature type="region of interest" description="Disordered" evidence="1">
    <location>
        <begin position="415"/>
        <end position="451"/>
    </location>
</feature>
<feature type="transmembrane region" description="Helical" evidence="2">
    <location>
        <begin position="218"/>
        <end position="239"/>
    </location>
</feature>
<feature type="transmembrane region" description="Helical" evidence="2">
    <location>
        <begin position="146"/>
        <end position="166"/>
    </location>
</feature>
<accession>A0A1Y2HX50</accession>
<protein>
    <submittedName>
        <fullName evidence="3">Uncharacterized protein</fullName>
    </submittedName>
</protein>
<evidence type="ECO:0000313" key="4">
    <source>
        <dbReference type="Proteomes" id="UP000193411"/>
    </source>
</evidence>
<feature type="region of interest" description="Disordered" evidence="1">
    <location>
        <begin position="506"/>
        <end position="527"/>
    </location>
</feature>
<evidence type="ECO:0000256" key="2">
    <source>
        <dbReference type="SAM" id="Phobius"/>
    </source>
</evidence>
<evidence type="ECO:0000256" key="1">
    <source>
        <dbReference type="SAM" id="MobiDB-lite"/>
    </source>
</evidence>
<feature type="transmembrane region" description="Helical" evidence="2">
    <location>
        <begin position="554"/>
        <end position="574"/>
    </location>
</feature>
<feature type="compositionally biased region" description="Polar residues" evidence="1">
    <location>
        <begin position="661"/>
        <end position="675"/>
    </location>
</feature>
<dbReference type="EMBL" id="MCFL01000006">
    <property type="protein sequence ID" value="ORZ39168.1"/>
    <property type="molecule type" value="Genomic_DNA"/>
</dbReference>
<evidence type="ECO:0000313" key="3">
    <source>
        <dbReference type="EMBL" id="ORZ39168.1"/>
    </source>
</evidence>
<dbReference type="OrthoDB" id="5600016at2759"/>
<name>A0A1Y2HX50_9FUNG</name>
<feature type="transmembrane region" description="Helical" evidence="2">
    <location>
        <begin position="594"/>
        <end position="614"/>
    </location>
</feature>
<dbReference type="Proteomes" id="UP000193411">
    <property type="component" value="Unassembled WGS sequence"/>
</dbReference>
<gene>
    <name evidence="3" type="ORF">BCR44DRAFT_1268660</name>
</gene>
<dbReference type="AlphaFoldDB" id="A0A1Y2HX50"/>
<feature type="compositionally biased region" description="Low complexity" evidence="1">
    <location>
        <begin position="415"/>
        <end position="446"/>
    </location>
</feature>
<feature type="transmembrane region" description="Helical" evidence="2">
    <location>
        <begin position="245"/>
        <end position="265"/>
    </location>
</feature>
<keyword evidence="2" id="KW-0472">Membrane</keyword>
<comment type="caution">
    <text evidence="3">The sequence shown here is derived from an EMBL/GenBank/DDBJ whole genome shotgun (WGS) entry which is preliminary data.</text>
</comment>
<keyword evidence="2" id="KW-0812">Transmembrane</keyword>
<keyword evidence="4" id="KW-1185">Reference proteome</keyword>
<reference evidence="3 4" key="1">
    <citation type="submission" date="2016-07" db="EMBL/GenBank/DDBJ databases">
        <title>Pervasive Adenine N6-methylation of Active Genes in Fungi.</title>
        <authorList>
            <consortium name="DOE Joint Genome Institute"/>
            <person name="Mondo S.J."/>
            <person name="Dannebaum R.O."/>
            <person name="Kuo R.C."/>
            <person name="Labutti K."/>
            <person name="Haridas S."/>
            <person name="Kuo A."/>
            <person name="Salamov A."/>
            <person name="Ahrendt S.R."/>
            <person name="Lipzen A."/>
            <person name="Sullivan W."/>
            <person name="Andreopoulos W.B."/>
            <person name="Clum A."/>
            <person name="Lindquist E."/>
            <person name="Daum C."/>
            <person name="Ramamoorthy G.K."/>
            <person name="Gryganskyi A."/>
            <person name="Culley D."/>
            <person name="Magnuson J.K."/>
            <person name="James T.Y."/>
            <person name="O'Malley M.A."/>
            <person name="Stajich J.E."/>
            <person name="Spatafora J.W."/>
            <person name="Visel A."/>
            <person name="Grigoriev I.V."/>
        </authorList>
    </citation>
    <scope>NUCLEOTIDE SEQUENCE [LARGE SCALE GENOMIC DNA]</scope>
    <source>
        <strain evidence="3 4">PL171</strain>
    </source>
</reference>
<feature type="region of interest" description="Disordered" evidence="1">
    <location>
        <begin position="649"/>
        <end position="692"/>
    </location>
</feature>
<organism evidence="3 4">
    <name type="scientific">Catenaria anguillulae PL171</name>
    <dbReference type="NCBI Taxonomy" id="765915"/>
    <lineage>
        <taxon>Eukaryota</taxon>
        <taxon>Fungi</taxon>
        <taxon>Fungi incertae sedis</taxon>
        <taxon>Blastocladiomycota</taxon>
        <taxon>Blastocladiomycetes</taxon>
        <taxon>Blastocladiales</taxon>
        <taxon>Catenariaceae</taxon>
        <taxon>Catenaria</taxon>
    </lineage>
</organism>